<dbReference type="InterPro" id="IPR011815">
    <property type="entry name" value="PBP_1c"/>
</dbReference>
<dbReference type="SUPFAM" id="SSF53955">
    <property type="entry name" value="Lysozyme-like"/>
    <property type="match status" value="1"/>
</dbReference>
<keyword evidence="4" id="KW-0121">Carboxypeptidase</keyword>
<dbReference type="Pfam" id="PF00912">
    <property type="entry name" value="Transgly"/>
    <property type="match status" value="1"/>
</dbReference>
<dbReference type="Gene3D" id="1.10.3810.10">
    <property type="entry name" value="Biosynthetic peptidoglycan transglycosylase-like"/>
    <property type="match status" value="1"/>
</dbReference>
<dbReference type="Pfam" id="PF00905">
    <property type="entry name" value="Transpeptidase"/>
    <property type="match status" value="1"/>
</dbReference>
<evidence type="ECO:0000256" key="1">
    <source>
        <dbReference type="ARBA" id="ARBA00004752"/>
    </source>
</evidence>
<dbReference type="PANTHER" id="PTHR32282">
    <property type="entry name" value="BINDING PROTEIN TRANSPEPTIDASE, PUTATIVE-RELATED"/>
    <property type="match status" value="1"/>
</dbReference>
<evidence type="ECO:0000256" key="5">
    <source>
        <dbReference type="ARBA" id="ARBA00022670"/>
    </source>
</evidence>
<proteinExistence type="inferred from homology"/>
<dbReference type="GO" id="GO:0004180">
    <property type="term" value="F:carboxypeptidase activity"/>
    <property type="evidence" value="ECO:0007669"/>
    <property type="project" value="UniProtKB-KW"/>
</dbReference>
<dbReference type="GO" id="GO:0008955">
    <property type="term" value="F:peptidoglycan glycosyltransferase activity"/>
    <property type="evidence" value="ECO:0007669"/>
    <property type="project" value="UniProtKB-EC"/>
</dbReference>
<accession>A0A5C4RU12</accession>
<dbReference type="GO" id="GO:0006508">
    <property type="term" value="P:proteolysis"/>
    <property type="evidence" value="ECO:0007669"/>
    <property type="project" value="UniProtKB-KW"/>
</dbReference>
<evidence type="ECO:0000256" key="3">
    <source>
        <dbReference type="ARBA" id="ARBA00007739"/>
    </source>
</evidence>
<dbReference type="InterPro" id="IPR050396">
    <property type="entry name" value="Glycosyltr_51/Transpeptidase"/>
</dbReference>
<evidence type="ECO:0000313" key="15">
    <source>
        <dbReference type="EMBL" id="TNJ34454.1"/>
    </source>
</evidence>
<dbReference type="FunFam" id="3.40.710.10:FF:000021">
    <property type="entry name" value="Penicillin-binding protein 1C"/>
    <property type="match status" value="1"/>
</dbReference>
<feature type="domain" description="Penicillin-binding C-terminal" evidence="14">
    <location>
        <begin position="723"/>
        <end position="801"/>
    </location>
</feature>
<evidence type="ECO:0000256" key="8">
    <source>
        <dbReference type="ARBA" id="ARBA00022801"/>
    </source>
</evidence>
<dbReference type="GO" id="GO:0008658">
    <property type="term" value="F:penicillin binding"/>
    <property type="evidence" value="ECO:0007669"/>
    <property type="project" value="InterPro"/>
</dbReference>
<dbReference type="InterPro" id="IPR012338">
    <property type="entry name" value="Beta-lactam/transpept-like"/>
</dbReference>
<keyword evidence="7" id="KW-0808">Transferase</keyword>
<comment type="catalytic activity">
    <reaction evidence="11">
        <text>[GlcNAc-(1-&gt;4)-Mur2Ac(oyl-L-Ala-gamma-D-Glu-L-Lys-D-Ala-D-Ala)](n)-di-trans,octa-cis-undecaprenyl diphosphate + beta-D-GlcNAc-(1-&gt;4)-Mur2Ac(oyl-L-Ala-gamma-D-Glu-L-Lys-D-Ala-D-Ala)-di-trans,octa-cis-undecaprenyl diphosphate = [GlcNAc-(1-&gt;4)-Mur2Ac(oyl-L-Ala-gamma-D-Glu-L-Lys-D-Ala-D-Ala)](n+1)-di-trans,octa-cis-undecaprenyl diphosphate + di-trans,octa-cis-undecaprenyl diphosphate + H(+)</text>
        <dbReference type="Rhea" id="RHEA:23708"/>
        <dbReference type="Rhea" id="RHEA-COMP:9602"/>
        <dbReference type="Rhea" id="RHEA-COMP:9603"/>
        <dbReference type="ChEBI" id="CHEBI:15378"/>
        <dbReference type="ChEBI" id="CHEBI:58405"/>
        <dbReference type="ChEBI" id="CHEBI:60033"/>
        <dbReference type="ChEBI" id="CHEBI:78435"/>
        <dbReference type="EC" id="2.4.99.28"/>
    </reaction>
</comment>
<comment type="pathway">
    <text evidence="1">Cell wall biogenesis; peptidoglycan biosynthesis.</text>
</comment>
<keyword evidence="9" id="KW-0511">Multifunctional enzyme</keyword>
<feature type="domain" description="Glycosyl transferase family 51" evidence="13">
    <location>
        <begin position="77"/>
        <end position="251"/>
    </location>
</feature>
<dbReference type="InterPro" id="IPR036950">
    <property type="entry name" value="PBP_transglycosylase"/>
</dbReference>
<organism evidence="15 16">
    <name type="scientific">Arenimonas terrae</name>
    <dbReference type="NCBI Taxonomy" id="2546226"/>
    <lineage>
        <taxon>Bacteria</taxon>
        <taxon>Pseudomonadati</taxon>
        <taxon>Pseudomonadota</taxon>
        <taxon>Gammaproteobacteria</taxon>
        <taxon>Lysobacterales</taxon>
        <taxon>Lysobacteraceae</taxon>
        <taxon>Arenimonas</taxon>
    </lineage>
</organism>
<dbReference type="EMBL" id="SMDR01000001">
    <property type="protein sequence ID" value="TNJ34454.1"/>
    <property type="molecule type" value="Genomic_DNA"/>
</dbReference>
<dbReference type="RefSeq" id="WP_139444863.1">
    <property type="nucleotide sequence ID" value="NZ_SMDR01000001.1"/>
</dbReference>
<protein>
    <recommendedName>
        <fullName evidence="10">peptidoglycan glycosyltransferase</fullName>
        <ecNumber evidence="10">2.4.99.28</ecNumber>
    </recommendedName>
</protein>
<evidence type="ECO:0000256" key="11">
    <source>
        <dbReference type="ARBA" id="ARBA00049902"/>
    </source>
</evidence>
<dbReference type="PANTHER" id="PTHR32282:SF15">
    <property type="entry name" value="PENICILLIN-BINDING PROTEIN 1C"/>
    <property type="match status" value="1"/>
</dbReference>
<comment type="similarity">
    <text evidence="3">In the N-terminal section; belongs to the glycosyltransferase 51 family.</text>
</comment>
<dbReference type="InterPro" id="IPR023346">
    <property type="entry name" value="Lysozyme-like_dom_sf"/>
</dbReference>
<evidence type="ECO:0000259" key="12">
    <source>
        <dbReference type="Pfam" id="PF00905"/>
    </source>
</evidence>
<name>A0A5C4RU12_9GAMM</name>
<comment type="caution">
    <text evidence="15">The sequence shown here is derived from an EMBL/GenBank/DDBJ whole genome shotgun (WGS) entry which is preliminary data.</text>
</comment>
<evidence type="ECO:0000256" key="7">
    <source>
        <dbReference type="ARBA" id="ARBA00022679"/>
    </source>
</evidence>
<evidence type="ECO:0000256" key="2">
    <source>
        <dbReference type="ARBA" id="ARBA00007090"/>
    </source>
</evidence>
<dbReference type="NCBIfam" id="TIGR02073">
    <property type="entry name" value="PBP_1c"/>
    <property type="match status" value="1"/>
</dbReference>
<evidence type="ECO:0000259" key="13">
    <source>
        <dbReference type="Pfam" id="PF00912"/>
    </source>
</evidence>
<keyword evidence="6" id="KW-0328">Glycosyltransferase</keyword>
<dbReference type="GO" id="GO:0009252">
    <property type="term" value="P:peptidoglycan biosynthetic process"/>
    <property type="evidence" value="ECO:0007669"/>
    <property type="project" value="UniProtKB-UniPathway"/>
</dbReference>
<dbReference type="EC" id="2.4.99.28" evidence="10"/>
<dbReference type="Pfam" id="PF06832">
    <property type="entry name" value="BiPBP_C"/>
    <property type="match status" value="1"/>
</dbReference>
<dbReference type="SUPFAM" id="SSF56601">
    <property type="entry name" value="beta-lactamase/transpeptidase-like"/>
    <property type="match status" value="1"/>
</dbReference>
<dbReference type="OrthoDB" id="9766909at2"/>
<dbReference type="Gene3D" id="3.40.710.10">
    <property type="entry name" value="DD-peptidase/beta-lactamase superfamily"/>
    <property type="match status" value="1"/>
</dbReference>
<dbReference type="InterPro" id="IPR001264">
    <property type="entry name" value="Glyco_trans_51"/>
</dbReference>
<comment type="similarity">
    <text evidence="2">In the C-terminal section; belongs to the transpeptidase family.</text>
</comment>
<keyword evidence="16" id="KW-1185">Reference proteome</keyword>
<evidence type="ECO:0000256" key="9">
    <source>
        <dbReference type="ARBA" id="ARBA00023268"/>
    </source>
</evidence>
<dbReference type="Proteomes" id="UP000305760">
    <property type="component" value="Unassembled WGS sequence"/>
</dbReference>
<keyword evidence="5" id="KW-0645">Protease</keyword>
<evidence type="ECO:0000313" key="16">
    <source>
        <dbReference type="Proteomes" id="UP000305760"/>
    </source>
</evidence>
<dbReference type="AlphaFoldDB" id="A0A5C4RU12"/>
<evidence type="ECO:0000259" key="14">
    <source>
        <dbReference type="Pfam" id="PF06832"/>
    </source>
</evidence>
<gene>
    <name evidence="15" type="primary">pbpC</name>
    <name evidence="15" type="ORF">E1B00_01310</name>
</gene>
<dbReference type="FunFam" id="1.10.3810.10:FF:000006">
    <property type="entry name" value="Penicillin-binding protein 1C"/>
    <property type="match status" value="1"/>
</dbReference>
<evidence type="ECO:0000256" key="10">
    <source>
        <dbReference type="ARBA" id="ARBA00044770"/>
    </source>
</evidence>
<dbReference type="InterPro" id="IPR009647">
    <property type="entry name" value="PBP_C"/>
</dbReference>
<reference evidence="15 16" key="1">
    <citation type="submission" date="2019-03" db="EMBL/GenBank/DDBJ databases">
        <title>Arenimonas daejeonensis sp. nov., isolated from compost.</title>
        <authorList>
            <person name="Jeon C.O."/>
        </authorList>
    </citation>
    <scope>NUCLEOTIDE SEQUENCE [LARGE SCALE GENOMIC DNA]</scope>
    <source>
        <strain evidence="15 16">R29</strain>
    </source>
</reference>
<dbReference type="UniPathway" id="UPA00219"/>
<feature type="domain" description="Penicillin-binding protein transpeptidase" evidence="12">
    <location>
        <begin position="329"/>
        <end position="548"/>
    </location>
</feature>
<dbReference type="GO" id="GO:0030288">
    <property type="term" value="C:outer membrane-bounded periplasmic space"/>
    <property type="evidence" value="ECO:0007669"/>
    <property type="project" value="TreeGrafter"/>
</dbReference>
<keyword evidence="8" id="KW-0378">Hydrolase</keyword>
<evidence type="ECO:0000256" key="6">
    <source>
        <dbReference type="ARBA" id="ARBA00022676"/>
    </source>
</evidence>
<dbReference type="InterPro" id="IPR001460">
    <property type="entry name" value="PCN-bd_Tpept"/>
</dbReference>
<sequence>MAAAAPRGGPRSARIAWPWKGRGDAARPGRRIFRARTLLIAAGGLLALLFCLDRLFPPPLPAGGGGGAVVLAADGTPLRAFADRDGVWRYPVTLDQVSPHYLEALITYEDRWFRRHPGVNPFALLRAGGQWLANGRVVSGGSTLSMQVARILDPHPRTAGGKLRQGLRALQLEWRFTKDQILTLYLNHAPFGGTIEGVEAASWAYLGKPARSLSRAEAALLAVLPQAPSRLRPDRHPEAARAARDKVLARLAARHVWTDADVADARIEAVVSRRLQPPMSAALLAQRLRAEAPDQARITSTLDAGLQRVLEQRLAAYFARLPERTSAALLVVDNASLEARAYVGSLEFADAARLGHVDMVRATRSPGSTLKPFLYGLAIDDGLLHSESLLVDAPQSFGDYRPANFDPAFNGPVSVAEALRLSLNVPAVDVLDRLGPERFAARLAHAGLTLRLPRGSKPNLSIILGGTGTRLEELVGAYAALNREGLAGAVRYRADAPRQDRRLLSPGAAWIVREILEQHGRPGQREDSFDTSGRPRVAWKTGTSYGFRDAWALGGTARYTVGVWVGRPDGTPLPGQYGAITALPLLFEVVDSLPRGSGDSRRSAPPASVRKLEICWPLGLPPDPAAPALCHEKREALALAGVLPPTLPERESRLWGSGRLALELDEGTGQRLSASCSRTHARRRVEVARWPGLAYPWLPAATRRASAIPALAPDCAPDALAAMETLRIDGPGDGARLARAPGSPHAPTLRLRAIGTDSRVRWLVNGRLAGESRGGRPWTHAFDEPGEQRITALADTGAWAELTLRVLR</sequence>
<evidence type="ECO:0000256" key="4">
    <source>
        <dbReference type="ARBA" id="ARBA00022645"/>
    </source>
</evidence>